<keyword evidence="2 3" id="KW-0175">Coiled coil</keyword>
<dbReference type="GO" id="GO:0034517">
    <property type="term" value="P:ribophagy"/>
    <property type="evidence" value="ECO:0007669"/>
    <property type="project" value="TreeGrafter"/>
</dbReference>
<accession>A0A0N4UYH2</accession>
<sequence length="1346" mass="152932">MFYLFNVNQGCAQHLEVSAALGSVRDLQRVIEGITNIPAQEQVLLINGGEGLHPDRPVAFYQGCGTDSNPVFLFYKIPDGEKLNIISSEYMEITQSCQELGRKMKVYESAVPDSVLVSRYIGLACTEYQITDNAYQLCNRINQEHQFLYQGWLALMSNYDDCQSQINRRVGKFFAHCEKMKTMKEKAQMVVQDFDTALDLMKKIKIPAALLERSTGLEVGKKYDDESTLYDFVAAADPKNSLHDVVAGVLDSIAQMDDSAYKEVESHVEAMKGSLAKSNWQEIGGINGRFEHLNNELRTLELRTTQMKKISALMSQNDASASTSPKDLVTKQRLQMAEVLKCNDYVFNTLRSFMSSKQEILNNIRERLSKFALKAYDRLHVLNNAVTVYEEKYTGLRNRLDIIRQVKESPNVYMVAVAETVRRSVLQQEFMSWFSKFMEKSQKLVREETSSRDEFAGKLEHHFLKQLFPGLFDAFPAFAPNQLPVFDQDLPPIDVTYVSFLRQGIPTHAHLLKINNPRIYHRLAIGEMQPVCTSAAVMNRDELFTTPGSQIASAAFNKQFPSSNWLSGEENADLSPSNAVFFGKSPTSQLGSSSEFDITGSPSKPLNSLPSCEVSFPKQENIPSSEVHAVESPKTVPVKVPSDRDASIKHYEFDSVTQPTSKAICEHLRNTLVKVKDISEALQLLRKSHMDLKEVFLSEAAKGITDKVANSSLVVEGSSAGLGQGDSSGTQNGESEVKEKELLSRFEEEVRDKIKKVKEETENNCKVQYEIVLECELKAAKEETENRCRQEASENLQKELDRLKENVEKECAERHEKVLAEMVEKTRLETEIEVTAKNELKFKEELEKRKGTDVTKYEEELRLAKEEIEKQYSERLEKELTQRIQDLKQEIENAYQIRLAAEVDKMKSEIENKCNKKYEEKMLQDLESAKASVRNDCSVKFALKLKEGLQKVKEETEKECLSHYKKKFQDEVEKECGRLKEHFRIDYEEKLKLEAEAAKAEMDEKAAAARNKNEEELSQYKEEFEREIKEIQLETKAEIAALQDNFAEAIRDQGQEIGKLRLAQERDSAIIERLYFERAEIAKRVSESRKCSAGNVSEAGSSVQLESVSEDRKSASESSLEKGIEGTGVIVGNEFSDKRINELEEMVSSLQKSHLPALASESMISMRDSVLEVGACAASPSHFRGNSPENENPNEEKRSDKDDEFRANNELLKERSEDDIAALSVNTRAVQTRLRLRDLLFMVKVQDLHELCSVLIVFSEVNQAYVLLCVNSTLYFVKETSLRRLGLKSDESETLPKKNWLLGVLTRMELCQIRKTNNRYNLAVGTRFYRVEVEPLTINSSTSCRL</sequence>
<keyword evidence="7" id="KW-1185">Reference proteome</keyword>
<reference evidence="8" key="1">
    <citation type="submission" date="2016-04" db="UniProtKB">
        <authorList>
            <consortium name="WormBaseParasite"/>
        </authorList>
    </citation>
    <scope>IDENTIFICATION</scope>
</reference>
<feature type="domain" description="Autophagy-related protein 11 C-terminal" evidence="5">
    <location>
        <begin position="1235"/>
        <end position="1334"/>
    </location>
</feature>
<evidence type="ECO:0000256" key="1">
    <source>
        <dbReference type="ARBA" id="ARBA00023006"/>
    </source>
</evidence>
<dbReference type="OrthoDB" id="5874534at2759"/>
<organism evidence="8">
    <name type="scientific">Enterobius vermicularis</name>
    <name type="common">Human pinworm</name>
    <dbReference type="NCBI Taxonomy" id="51028"/>
    <lineage>
        <taxon>Eukaryota</taxon>
        <taxon>Metazoa</taxon>
        <taxon>Ecdysozoa</taxon>
        <taxon>Nematoda</taxon>
        <taxon>Chromadorea</taxon>
        <taxon>Rhabditida</taxon>
        <taxon>Spirurina</taxon>
        <taxon>Oxyuridomorpha</taxon>
        <taxon>Oxyuroidea</taxon>
        <taxon>Oxyuridae</taxon>
        <taxon>Enterobius</taxon>
    </lineage>
</organism>
<evidence type="ECO:0000256" key="4">
    <source>
        <dbReference type="SAM" id="MobiDB-lite"/>
    </source>
</evidence>
<dbReference type="GO" id="GO:0034045">
    <property type="term" value="C:phagophore assembly site membrane"/>
    <property type="evidence" value="ECO:0007669"/>
    <property type="project" value="TreeGrafter"/>
</dbReference>
<feature type="compositionally biased region" description="Basic and acidic residues" evidence="4">
    <location>
        <begin position="1109"/>
        <end position="1122"/>
    </location>
</feature>
<dbReference type="GO" id="GO:1990316">
    <property type="term" value="C:Atg1/ULK1 kinase complex"/>
    <property type="evidence" value="ECO:0007669"/>
    <property type="project" value="TreeGrafter"/>
</dbReference>
<dbReference type="InterPro" id="IPR019460">
    <property type="entry name" value="Atg11_C"/>
</dbReference>
<gene>
    <name evidence="6" type="ORF">EVEC_LOCUS2333</name>
</gene>
<dbReference type="GO" id="GO:0000045">
    <property type="term" value="P:autophagosome assembly"/>
    <property type="evidence" value="ECO:0007669"/>
    <property type="project" value="InterPro"/>
</dbReference>
<proteinExistence type="predicted"/>
<dbReference type="PANTHER" id="PTHR13222">
    <property type="entry name" value="RB1-INDUCIBLE COILED-COIL"/>
    <property type="match status" value="1"/>
</dbReference>
<feature type="compositionally biased region" description="Basic and acidic residues" evidence="4">
    <location>
        <begin position="1194"/>
        <end position="1204"/>
    </location>
</feature>
<dbReference type="CDD" id="cd06503">
    <property type="entry name" value="ATP-synt_Fo_b"/>
    <property type="match status" value="1"/>
</dbReference>
<feature type="region of interest" description="Disordered" evidence="4">
    <location>
        <begin position="717"/>
        <end position="740"/>
    </location>
</feature>
<dbReference type="GO" id="GO:0061709">
    <property type="term" value="P:reticulophagy"/>
    <property type="evidence" value="ECO:0007669"/>
    <property type="project" value="TreeGrafter"/>
</dbReference>
<dbReference type="WBParaSite" id="EVEC_0000262501-mRNA-1">
    <property type="protein sequence ID" value="EVEC_0000262501-mRNA-1"/>
    <property type="gene ID" value="EVEC_0000262501"/>
</dbReference>
<evidence type="ECO:0000256" key="2">
    <source>
        <dbReference type="ARBA" id="ARBA00023054"/>
    </source>
</evidence>
<feature type="coiled-coil region" evidence="3">
    <location>
        <begin position="988"/>
        <end position="1041"/>
    </location>
</feature>
<name>A0A0N4UYH2_ENTVE</name>
<dbReference type="GO" id="GO:0000422">
    <property type="term" value="P:autophagy of mitochondrion"/>
    <property type="evidence" value="ECO:0007669"/>
    <property type="project" value="TreeGrafter"/>
</dbReference>
<dbReference type="Pfam" id="PF10377">
    <property type="entry name" value="ATG11"/>
    <property type="match status" value="1"/>
</dbReference>
<dbReference type="STRING" id="51028.A0A0N4UYH2"/>
<dbReference type="GO" id="GO:0019901">
    <property type="term" value="F:protein kinase binding"/>
    <property type="evidence" value="ECO:0007669"/>
    <property type="project" value="TreeGrafter"/>
</dbReference>
<protein>
    <submittedName>
        <fullName evidence="8">ATG11 domain-containing protein</fullName>
    </submittedName>
</protein>
<dbReference type="GO" id="GO:0060090">
    <property type="term" value="F:molecular adaptor activity"/>
    <property type="evidence" value="ECO:0007669"/>
    <property type="project" value="TreeGrafter"/>
</dbReference>
<dbReference type="Proteomes" id="UP000274131">
    <property type="component" value="Unassembled WGS sequence"/>
</dbReference>
<feature type="region of interest" description="Disordered" evidence="4">
    <location>
        <begin position="1090"/>
        <end position="1122"/>
    </location>
</feature>
<evidence type="ECO:0000259" key="5">
    <source>
        <dbReference type="Pfam" id="PF10377"/>
    </source>
</evidence>
<feature type="compositionally biased region" description="Polar residues" evidence="4">
    <location>
        <begin position="1094"/>
        <end position="1107"/>
    </location>
</feature>
<evidence type="ECO:0000313" key="6">
    <source>
        <dbReference type="EMBL" id="VDD87190.1"/>
    </source>
</evidence>
<dbReference type="GO" id="GO:0061723">
    <property type="term" value="P:glycophagy"/>
    <property type="evidence" value="ECO:0007669"/>
    <property type="project" value="TreeGrafter"/>
</dbReference>
<reference evidence="6 7" key="2">
    <citation type="submission" date="2018-10" db="EMBL/GenBank/DDBJ databases">
        <authorList>
            <consortium name="Pathogen Informatics"/>
        </authorList>
    </citation>
    <scope>NUCLEOTIDE SEQUENCE [LARGE SCALE GENOMIC DNA]</scope>
</reference>
<evidence type="ECO:0000313" key="8">
    <source>
        <dbReference type="WBParaSite" id="EVEC_0000262501-mRNA-1"/>
    </source>
</evidence>
<dbReference type="Gene3D" id="3.10.20.90">
    <property type="entry name" value="Phosphatidylinositol 3-kinase Catalytic Subunit, Chain A, domain 1"/>
    <property type="match status" value="1"/>
</dbReference>
<feature type="coiled-coil region" evidence="3">
    <location>
        <begin position="854"/>
        <end position="904"/>
    </location>
</feature>
<keyword evidence="1" id="KW-0072">Autophagy</keyword>
<feature type="coiled-coil region" evidence="3">
    <location>
        <begin position="743"/>
        <end position="813"/>
    </location>
</feature>
<dbReference type="InterPro" id="IPR040040">
    <property type="entry name" value="ATG11"/>
</dbReference>
<feature type="region of interest" description="Disordered" evidence="4">
    <location>
        <begin position="1180"/>
        <end position="1204"/>
    </location>
</feature>
<dbReference type="EMBL" id="UXUI01007361">
    <property type="protein sequence ID" value="VDD87190.1"/>
    <property type="molecule type" value="Genomic_DNA"/>
</dbReference>
<dbReference type="GO" id="GO:0034727">
    <property type="term" value="P:piecemeal microautophagy of the nucleus"/>
    <property type="evidence" value="ECO:0007669"/>
    <property type="project" value="TreeGrafter"/>
</dbReference>
<evidence type="ECO:0000256" key="3">
    <source>
        <dbReference type="SAM" id="Coils"/>
    </source>
</evidence>
<dbReference type="PANTHER" id="PTHR13222:SF1">
    <property type="entry name" value="RB1-INDUCIBLE COILED-COIL PROTEIN 1"/>
    <property type="match status" value="1"/>
</dbReference>
<evidence type="ECO:0000313" key="7">
    <source>
        <dbReference type="Proteomes" id="UP000274131"/>
    </source>
</evidence>